<name>A0A8J7UQU6_9EURY</name>
<dbReference type="GeneID" id="301689374"/>
<dbReference type="OrthoDB" id="315491at2157"/>
<gene>
    <name evidence="1" type="ORF">J2744_002620</name>
</gene>
<dbReference type="Proteomes" id="UP000770586">
    <property type="component" value="Unassembled WGS sequence"/>
</dbReference>
<proteinExistence type="predicted"/>
<evidence type="ECO:0000313" key="1">
    <source>
        <dbReference type="EMBL" id="MBP1902918.1"/>
    </source>
</evidence>
<dbReference type="EMBL" id="JAGGKE010000013">
    <property type="protein sequence ID" value="MBP1902918.1"/>
    <property type="molecule type" value="Genomic_DNA"/>
</dbReference>
<reference evidence="1 2" key="1">
    <citation type="submission" date="2021-03" db="EMBL/GenBank/DDBJ databases">
        <title>Genomic Encyclopedia of Type Strains, Phase IV (KMG-IV): sequencing the most valuable type-strain genomes for metagenomic binning, comparative biology and taxonomic classification.</title>
        <authorList>
            <person name="Goeker M."/>
        </authorList>
    </citation>
    <scope>NUCLEOTIDE SEQUENCE [LARGE SCALE GENOMIC DNA]</scope>
    <source>
        <strain evidence="1 2">DSM 12287</strain>
    </source>
</reference>
<keyword evidence="2" id="KW-1185">Reference proteome</keyword>
<dbReference type="RefSeq" id="WP_206664951.1">
    <property type="nucleotide sequence ID" value="NZ_BAAADX010000008.1"/>
</dbReference>
<evidence type="ECO:0000313" key="2">
    <source>
        <dbReference type="Proteomes" id="UP000770586"/>
    </source>
</evidence>
<comment type="caution">
    <text evidence="1">The sequence shown here is derived from an EMBL/GenBank/DDBJ whole genome shotgun (WGS) entry which is preliminary data.</text>
</comment>
<protein>
    <submittedName>
        <fullName evidence="1">Uncharacterized protein</fullName>
    </submittedName>
</protein>
<sequence>MSDKELEHAYVFDFRVRNVLGKETLGDNICEKTLTNFRRRLMEYEEETGHDLLNEVFENHRTYFQGEFEIDASTQRMDSTFIEANIKQLSRVDLLAKVLHNFLCDLLREIAQELPAGMTSSPTSRT</sequence>
<accession>A0A8J7UQU6</accession>
<dbReference type="AlphaFoldDB" id="A0A8J7UQU6"/>
<organism evidence="1 2">
    <name type="scientific">Halorubrum trapanicum</name>
    <dbReference type="NCBI Taxonomy" id="29284"/>
    <lineage>
        <taxon>Archaea</taxon>
        <taxon>Methanobacteriati</taxon>
        <taxon>Methanobacteriota</taxon>
        <taxon>Stenosarchaea group</taxon>
        <taxon>Halobacteria</taxon>
        <taxon>Halobacteriales</taxon>
        <taxon>Haloferacaceae</taxon>
        <taxon>Halorubrum</taxon>
    </lineage>
</organism>